<sequence length="146" mass="16856">MWFLNFTLKAVVIFIISAILLIGILVLLITSRPTYYECNDGRCITLVDYYQGGGNWVRIYDGIIFSRLLLNKRAYALHILEDGEFCINKKLVDGKIVLYSDQLPYSQTKTLQNVTFVKRATEGRLHDQCLDNEIDFKTLFNLPLIL</sequence>
<dbReference type="Proteomes" id="UP000190683">
    <property type="component" value="Unassembled WGS sequence"/>
</dbReference>
<evidence type="ECO:0000256" key="1">
    <source>
        <dbReference type="SAM" id="Phobius"/>
    </source>
</evidence>
<proteinExistence type="predicted"/>
<keyword evidence="1" id="KW-0472">Membrane</keyword>
<accession>A0A1T0CWY7</accession>
<keyword evidence="1" id="KW-1133">Transmembrane helix</keyword>
<name>A0A1T0CWY7_9GAMM</name>
<dbReference type="AlphaFoldDB" id="A0A1T0CWY7"/>
<protein>
    <submittedName>
        <fullName evidence="2">Uncharacterized protein</fullName>
    </submittedName>
</protein>
<reference evidence="2 3" key="1">
    <citation type="submission" date="2017-02" db="EMBL/GenBank/DDBJ databases">
        <title>Draft genome sequence of Moraxella porci CCUG 54912T type strain.</title>
        <authorList>
            <person name="Salva-Serra F."/>
            <person name="Engstrom-Jakobsson H."/>
            <person name="Thorell K."/>
            <person name="Jaen-Luchoro D."/>
            <person name="Gonzales-Siles L."/>
            <person name="Karlsson R."/>
            <person name="Yazdan S."/>
            <person name="Boulund F."/>
            <person name="Johnning A."/>
            <person name="Engstrand L."/>
            <person name="Kristiansson E."/>
            <person name="Moore E."/>
        </authorList>
    </citation>
    <scope>NUCLEOTIDE SEQUENCE [LARGE SCALE GENOMIC DNA]</scope>
    <source>
        <strain evidence="2 3">CCUG 54912</strain>
    </source>
</reference>
<keyword evidence="1" id="KW-0812">Transmembrane</keyword>
<dbReference type="EMBL" id="MUYV01000001">
    <property type="protein sequence ID" value="OOS26749.1"/>
    <property type="molecule type" value="Genomic_DNA"/>
</dbReference>
<dbReference type="RefSeq" id="WP_078317145.1">
    <property type="nucleotide sequence ID" value="NZ_MUYV01000001.1"/>
</dbReference>
<gene>
    <name evidence="2" type="ORF">B0681_02495</name>
</gene>
<feature type="transmembrane region" description="Helical" evidence="1">
    <location>
        <begin position="6"/>
        <end position="29"/>
    </location>
</feature>
<comment type="caution">
    <text evidence="2">The sequence shown here is derived from an EMBL/GenBank/DDBJ whole genome shotgun (WGS) entry which is preliminary data.</text>
</comment>
<dbReference type="STRING" id="573983.B0681_02495"/>
<organism evidence="2 3">
    <name type="scientific">Moraxella porci DSM 25326</name>
    <dbReference type="NCBI Taxonomy" id="573983"/>
    <lineage>
        <taxon>Bacteria</taxon>
        <taxon>Pseudomonadati</taxon>
        <taxon>Pseudomonadota</taxon>
        <taxon>Gammaproteobacteria</taxon>
        <taxon>Moraxellales</taxon>
        <taxon>Moraxellaceae</taxon>
        <taxon>Moraxella</taxon>
    </lineage>
</organism>
<evidence type="ECO:0000313" key="2">
    <source>
        <dbReference type="EMBL" id="OOS26749.1"/>
    </source>
</evidence>
<evidence type="ECO:0000313" key="3">
    <source>
        <dbReference type="Proteomes" id="UP000190683"/>
    </source>
</evidence>
<keyword evidence="3" id="KW-1185">Reference proteome</keyword>